<dbReference type="PANTHER" id="PTHR30514">
    <property type="entry name" value="GLUCOKINASE"/>
    <property type="match status" value="1"/>
</dbReference>
<reference evidence="6 7" key="1">
    <citation type="submission" date="2024-03" db="EMBL/GenBank/DDBJ databases">
        <title>Mouse gut bacterial collection (mGBC) of GemPharmatech.</title>
        <authorList>
            <person name="He Y."/>
            <person name="Dong L."/>
            <person name="Wu D."/>
            <person name="Gao X."/>
            <person name="Lin Z."/>
        </authorList>
    </citation>
    <scope>NUCLEOTIDE SEQUENCE [LARGE SCALE GENOMIC DNA]</scope>
    <source>
        <strain evidence="6 7">20-218</strain>
    </source>
</reference>
<dbReference type="CDD" id="cd05013">
    <property type="entry name" value="SIS_RpiR"/>
    <property type="match status" value="1"/>
</dbReference>
<dbReference type="Gene3D" id="3.40.50.10490">
    <property type="entry name" value="Glucose-6-phosphate isomerase like protein, domain 1"/>
    <property type="match status" value="1"/>
</dbReference>
<feature type="domain" description="HTH rpiR-type" evidence="4">
    <location>
        <begin position="1"/>
        <end position="77"/>
    </location>
</feature>
<dbReference type="SUPFAM" id="SSF46689">
    <property type="entry name" value="Homeodomain-like"/>
    <property type="match status" value="1"/>
</dbReference>
<dbReference type="InterPro" id="IPR009057">
    <property type="entry name" value="Homeodomain-like_sf"/>
</dbReference>
<keyword evidence="2" id="KW-0238">DNA-binding</keyword>
<dbReference type="InterPro" id="IPR035472">
    <property type="entry name" value="RpiR-like_SIS"/>
</dbReference>
<name>A0ABV4D7R3_9LACT</name>
<dbReference type="PROSITE" id="PS51071">
    <property type="entry name" value="HTH_RPIR"/>
    <property type="match status" value="1"/>
</dbReference>
<keyword evidence="7" id="KW-1185">Reference proteome</keyword>
<comment type="caution">
    <text evidence="6">The sequence shown here is derived from an EMBL/GenBank/DDBJ whole genome shotgun (WGS) entry which is preliminary data.</text>
</comment>
<sequence>MNFEQRVINSRHGFTELEEDIVAWILKNKEEAASIKIVTLATQLYTAPNTIMRLCRKLGYDGFTELKVELKHELQEQVENETKRIFLRNFELIDAQRELEVVKLFQRYPKVNFFALEQAVVIAKACTEHFYTLSDKFRLYQYENELVNQIENNQKSCFFFISLSGESTTVHKLARLAKEYGHKVVSLTNLTENTLSDIADVNLYCYTTREVYGHYDVTDKTPLMLIMHSLYRAYLESLNQELIKADV</sequence>
<evidence type="ECO:0000259" key="5">
    <source>
        <dbReference type="PROSITE" id="PS51464"/>
    </source>
</evidence>
<accession>A0ABV4D7R3</accession>
<dbReference type="PROSITE" id="PS51464">
    <property type="entry name" value="SIS"/>
    <property type="match status" value="1"/>
</dbReference>
<feature type="domain" description="SIS" evidence="5">
    <location>
        <begin position="101"/>
        <end position="247"/>
    </location>
</feature>
<dbReference type="InterPro" id="IPR047640">
    <property type="entry name" value="RpiR-like"/>
</dbReference>
<evidence type="ECO:0000256" key="3">
    <source>
        <dbReference type="ARBA" id="ARBA00023163"/>
    </source>
</evidence>
<organism evidence="6 7">
    <name type="scientific">Lactococcus muris</name>
    <dbReference type="NCBI Taxonomy" id="2941330"/>
    <lineage>
        <taxon>Bacteria</taxon>
        <taxon>Bacillati</taxon>
        <taxon>Bacillota</taxon>
        <taxon>Bacilli</taxon>
        <taxon>Lactobacillales</taxon>
        <taxon>Streptococcaceae</taxon>
        <taxon>Lactococcus</taxon>
    </lineage>
</organism>
<dbReference type="RefSeq" id="WP_369917595.1">
    <property type="nucleotide sequence ID" value="NZ_JBCLSQ010000002.1"/>
</dbReference>
<evidence type="ECO:0000256" key="2">
    <source>
        <dbReference type="ARBA" id="ARBA00023125"/>
    </source>
</evidence>
<dbReference type="Pfam" id="PF01380">
    <property type="entry name" value="SIS"/>
    <property type="match status" value="1"/>
</dbReference>
<evidence type="ECO:0000259" key="4">
    <source>
        <dbReference type="PROSITE" id="PS51071"/>
    </source>
</evidence>
<dbReference type="Pfam" id="PF01418">
    <property type="entry name" value="HTH_6"/>
    <property type="match status" value="1"/>
</dbReference>
<evidence type="ECO:0000313" key="6">
    <source>
        <dbReference type="EMBL" id="MEY8536998.1"/>
    </source>
</evidence>
<dbReference type="EMBL" id="JBCLSQ010000002">
    <property type="protein sequence ID" value="MEY8536998.1"/>
    <property type="molecule type" value="Genomic_DNA"/>
</dbReference>
<dbReference type="InterPro" id="IPR000281">
    <property type="entry name" value="HTH_RpiR"/>
</dbReference>
<evidence type="ECO:0000313" key="7">
    <source>
        <dbReference type="Proteomes" id="UP001565242"/>
    </source>
</evidence>
<protein>
    <submittedName>
        <fullName evidence="6">MurR/RpiR family transcriptional regulator</fullName>
    </submittedName>
</protein>
<dbReference type="InterPro" id="IPR046348">
    <property type="entry name" value="SIS_dom_sf"/>
</dbReference>
<evidence type="ECO:0000256" key="1">
    <source>
        <dbReference type="ARBA" id="ARBA00023015"/>
    </source>
</evidence>
<proteinExistence type="predicted"/>
<dbReference type="InterPro" id="IPR001347">
    <property type="entry name" value="SIS_dom"/>
</dbReference>
<dbReference type="InterPro" id="IPR036388">
    <property type="entry name" value="WH-like_DNA-bd_sf"/>
</dbReference>
<dbReference type="PANTHER" id="PTHR30514:SF1">
    <property type="entry name" value="HTH-TYPE TRANSCRIPTIONAL REGULATOR HEXR-RELATED"/>
    <property type="match status" value="1"/>
</dbReference>
<keyword evidence="1" id="KW-0805">Transcription regulation</keyword>
<gene>
    <name evidence="6" type="ORF">AALM99_00880</name>
</gene>
<dbReference type="Gene3D" id="1.10.10.10">
    <property type="entry name" value="Winged helix-like DNA-binding domain superfamily/Winged helix DNA-binding domain"/>
    <property type="match status" value="1"/>
</dbReference>
<keyword evidence="3" id="KW-0804">Transcription</keyword>
<dbReference type="SUPFAM" id="SSF53697">
    <property type="entry name" value="SIS domain"/>
    <property type="match status" value="1"/>
</dbReference>
<dbReference type="Proteomes" id="UP001565242">
    <property type="component" value="Unassembled WGS sequence"/>
</dbReference>